<dbReference type="AlphaFoldDB" id="A0A8B7YMG9"/>
<dbReference type="PANTHER" id="PTHR19331">
    <property type="entry name" value="SCAVENGER RECEPTOR DOMAIN-CONTAINING"/>
    <property type="match status" value="1"/>
</dbReference>
<keyword evidence="7 9" id="KW-1015">Disulfide bond</keyword>
<protein>
    <submittedName>
        <fullName evidence="15">Uncharacterized protein LOC110980363</fullName>
    </submittedName>
</protein>
<dbReference type="Gene3D" id="3.10.250.10">
    <property type="entry name" value="SRCR-like domain"/>
    <property type="match status" value="2"/>
</dbReference>
<accession>A0A8B7YMG9</accession>
<feature type="disulfide bond" evidence="9">
    <location>
        <begin position="116"/>
        <end position="126"/>
    </location>
</feature>
<evidence type="ECO:0000256" key="12">
    <source>
        <dbReference type="SAM" id="SignalP"/>
    </source>
</evidence>
<evidence type="ECO:0000313" key="14">
    <source>
        <dbReference type="Proteomes" id="UP000694845"/>
    </source>
</evidence>
<feature type="domain" description="SRCR" evidence="13">
    <location>
        <begin position="41"/>
        <end position="143"/>
    </location>
</feature>
<dbReference type="Pfam" id="PF00530">
    <property type="entry name" value="SRCR"/>
    <property type="match status" value="2"/>
</dbReference>
<name>A0A8B7YMG9_ACAPL</name>
<dbReference type="PANTHER" id="PTHR19331:SF465">
    <property type="entry name" value="EGG PEPTIDE SPERACT RECEPTOR"/>
    <property type="match status" value="1"/>
</dbReference>
<gene>
    <name evidence="15" type="primary">LOC110980363</name>
</gene>
<evidence type="ECO:0000256" key="2">
    <source>
        <dbReference type="ARBA" id="ARBA00022692"/>
    </source>
</evidence>
<dbReference type="SMART" id="SM00202">
    <property type="entry name" value="SR"/>
    <property type="match status" value="2"/>
</dbReference>
<feature type="compositionally biased region" description="Polar residues" evidence="10">
    <location>
        <begin position="267"/>
        <end position="285"/>
    </location>
</feature>
<keyword evidence="5 11" id="KW-1133">Transmembrane helix</keyword>
<evidence type="ECO:0000313" key="15">
    <source>
        <dbReference type="RefSeq" id="XP_022092671.1"/>
    </source>
</evidence>
<keyword evidence="2 11" id="KW-0812">Transmembrane</keyword>
<keyword evidence="3 12" id="KW-0732">Signal</keyword>
<feature type="domain" description="SRCR" evidence="13">
    <location>
        <begin position="148"/>
        <end position="249"/>
    </location>
</feature>
<comment type="subcellular location">
    <subcellularLocation>
        <location evidence="1">Membrane</location>
        <topology evidence="1">Single-pass membrane protein</topology>
    </subcellularLocation>
</comment>
<dbReference type="Proteomes" id="UP000694845">
    <property type="component" value="Unplaced"/>
</dbReference>
<dbReference type="RefSeq" id="XP_022092671.1">
    <property type="nucleotide sequence ID" value="XM_022236979.1"/>
</dbReference>
<evidence type="ECO:0000256" key="10">
    <source>
        <dbReference type="SAM" id="MobiDB-lite"/>
    </source>
</evidence>
<organism evidence="14 15">
    <name type="scientific">Acanthaster planci</name>
    <name type="common">Crown-of-thorns starfish</name>
    <dbReference type="NCBI Taxonomy" id="133434"/>
    <lineage>
        <taxon>Eukaryota</taxon>
        <taxon>Metazoa</taxon>
        <taxon>Echinodermata</taxon>
        <taxon>Eleutherozoa</taxon>
        <taxon>Asterozoa</taxon>
        <taxon>Asteroidea</taxon>
        <taxon>Valvatacea</taxon>
        <taxon>Valvatida</taxon>
        <taxon>Acanthasteridae</taxon>
        <taxon>Acanthaster</taxon>
    </lineage>
</organism>
<evidence type="ECO:0000256" key="11">
    <source>
        <dbReference type="SAM" id="Phobius"/>
    </source>
</evidence>
<dbReference type="GeneID" id="110980363"/>
<keyword evidence="6 11" id="KW-0472">Membrane</keyword>
<keyword evidence="4" id="KW-0677">Repeat</keyword>
<dbReference type="InterPro" id="IPR001190">
    <property type="entry name" value="SRCR"/>
</dbReference>
<dbReference type="PROSITE" id="PS50287">
    <property type="entry name" value="SRCR_2"/>
    <property type="match status" value="2"/>
</dbReference>
<evidence type="ECO:0000256" key="8">
    <source>
        <dbReference type="ARBA" id="ARBA00023180"/>
    </source>
</evidence>
<evidence type="ECO:0000256" key="3">
    <source>
        <dbReference type="ARBA" id="ARBA00022729"/>
    </source>
</evidence>
<comment type="caution">
    <text evidence="9">Lacks conserved residue(s) required for the propagation of feature annotation.</text>
</comment>
<feature type="region of interest" description="Disordered" evidence="10">
    <location>
        <begin position="489"/>
        <end position="535"/>
    </location>
</feature>
<dbReference type="InterPro" id="IPR036772">
    <property type="entry name" value="SRCR-like_dom_sf"/>
</dbReference>
<dbReference type="OMA" id="DVCENMW"/>
<proteinExistence type="predicted"/>
<feature type="disulfide bond" evidence="9">
    <location>
        <begin position="222"/>
        <end position="232"/>
    </location>
</feature>
<evidence type="ECO:0000256" key="5">
    <source>
        <dbReference type="ARBA" id="ARBA00022989"/>
    </source>
</evidence>
<dbReference type="FunFam" id="3.10.250.10:FF:000016">
    <property type="entry name" value="Scavenger receptor cysteine-rich protein type 12"/>
    <property type="match status" value="1"/>
</dbReference>
<feature type="transmembrane region" description="Helical" evidence="11">
    <location>
        <begin position="328"/>
        <end position="350"/>
    </location>
</feature>
<evidence type="ECO:0000256" key="7">
    <source>
        <dbReference type="ARBA" id="ARBA00023157"/>
    </source>
</evidence>
<dbReference type="KEGG" id="aplc:110980363"/>
<reference evidence="15" key="1">
    <citation type="submission" date="2025-08" db="UniProtKB">
        <authorList>
            <consortium name="RefSeq"/>
        </authorList>
    </citation>
    <scope>IDENTIFICATION</scope>
</reference>
<sequence>MRSSTFHLVWVMFVIVCTAPRRSMLMPGGPGPAMQYQITSARLVGPQLSRDHAHSGRVQVQIDGTTWLDVCENMWDDGDGEVACRQVGYAGLLDSMRGIRIDEANQTSESVRDFRCAGEESSLAQCDHNKRGRCMNGAGITCYEITSVRLVGPQLRDQPHSGRVQVQIDSTTWLDVCENMWDDEDGEVVCRQVGYAGLLNSMRGIGIDANNRTSESVRDFRCDGEESSLAQCDHNKRRGCMNGAGVICYDIGQETEATTIERVVTPEQTTPGPANTSPVTSSMWTVTERPENPGLTQSATDGHGMTTKLATTDTGGLDSQRESKPGKYIGLALGCTVFIVCACFMVVCLLRRYRQRKLPVATTDLQLSVGFEQCRSDNEKVLGLAVPCPSPVEHSLKQPASAPPVSRNESASKISVYLELNGEMASGKRSSTEGKQNTARASCFTTKQSESDAMETNQVLSCGTDYFTVEDKGDLTGNGQYTTGVVGDKATSQAVDAPSRDSGLPGEDDVDDHEYTYADPISGSTAHAEGEPGSHNVLHPPVYTYADVPRLGAPATGIDRPPNADYFMIEEQENSMGAPLYNAGEARPTISTKETKNAGCQPAAMNRETEYATADDSNLCTGSAEETEGWVENIVYVPGPPE</sequence>
<keyword evidence="8" id="KW-0325">Glycoprotein</keyword>
<feature type="chain" id="PRO_5034733587" evidence="12">
    <location>
        <begin position="21"/>
        <end position="642"/>
    </location>
</feature>
<feature type="signal peptide" evidence="12">
    <location>
        <begin position="1"/>
        <end position="20"/>
    </location>
</feature>
<keyword evidence="14" id="KW-1185">Reference proteome</keyword>
<dbReference type="SUPFAM" id="SSF56487">
    <property type="entry name" value="SRCR-like"/>
    <property type="match status" value="2"/>
</dbReference>
<evidence type="ECO:0000256" key="6">
    <source>
        <dbReference type="ARBA" id="ARBA00023136"/>
    </source>
</evidence>
<dbReference type="GO" id="GO:0016020">
    <property type="term" value="C:membrane"/>
    <property type="evidence" value="ECO:0007669"/>
    <property type="project" value="UniProtKB-SubCell"/>
</dbReference>
<dbReference type="OrthoDB" id="547291at2759"/>
<evidence type="ECO:0000256" key="9">
    <source>
        <dbReference type="PROSITE-ProRule" id="PRU00196"/>
    </source>
</evidence>
<feature type="region of interest" description="Disordered" evidence="10">
    <location>
        <begin position="267"/>
        <end position="305"/>
    </location>
</feature>
<evidence type="ECO:0000256" key="1">
    <source>
        <dbReference type="ARBA" id="ARBA00004167"/>
    </source>
</evidence>
<evidence type="ECO:0000256" key="4">
    <source>
        <dbReference type="ARBA" id="ARBA00022737"/>
    </source>
</evidence>
<evidence type="ECO:0000259" key="13">
    <source>
        <dbReference type="PROSITE" id="PS50287"/>
    </source>
</evidence>